<proteinExistence type="predicted"/>
<evidence type="ECO:0000259" key="1">
    <source>
        <dbReference type="SMART" id="SM00859"/>
    </source>
</evidence>
<dbReference type="PANTHER" id="PTHR14097:SF7">
    <property type="entry name" value="OXIDOREDUCTASE HTATIP2"/>
    <property type="match status" value="1"/>
</dbReference>
<feature type="domain" description="Semialdehyde dehydrogenase NAD-binding" evidence="1">
    <location>
        <begin position="4"/>
        <end position="107"/>
    </location>
</feature>
<dbReference type="Gene3D" id="3.40.50.720">
    <property type="entry name" value="NAD(P)-binding Rossmann-like Domain"/>
    <property type="match status" value="1"/>
</dbReference>
<dbReference type="AlphaFoldDB" id="A0A6N8KU00"/>
<dbReference type="RefSeq" id="WP_160367584.1">
    <property type="nucleotide sequence ID" value="NZ_WSQA01000002.1"/>
</dbReference>
<dbReference type="EMBL" id="WSQA01000002">
    <property type="protein sequence ID" value="MVZ60930.1"/>
    <property type="molecule type" value="Genomic_DNA"/>
</dbReference>
<dbReference type="Proteomes" id="UP000435036">
    <property type="component" value="Unassembled WGS sequence"/>
</dbReference>
<comment type="caution">
    <text evidence="2">The sequence shown here is derived from an EMBL/GenBank/DDBJ whole genome shotgun (WGS) entry which is preliminary data.</text>
</comment>
<reference evidence="2 3" key="1">
    <citation type="submission" date="2019-12" db="EMBL/GenBank/DDBJ databases">
        <authorList>
            <person name="Dong K."/>
        </authorList>
    </citation>
    <scope>NUCLEOTIDE SEQUENCE [LARGE SCALE GENOMIC DNA]</scope>
    <source>
        <strain evidence="2 3">JCM 31225</strain>
    </source>
</reference>
<gene>
    <name evidence="2" type="ORF">GQF63_02730</name>
</gene>
<dbReference type="GO" id="GO:0016620">
    <property type="term" value="F:oxidoreductase activity, acting on the aldehyde or oxo group of donors, NAD or NADP as acceptor"/>
    <property type="evidence" value="ECO:0007669"/>
    <property type="project" value="InterPro"/>
</dbReference>
<dbReference type="InterPro" id="IPR016040">
    <property type="entry name" value="NAD(P)-bd_dom"/>
</dbReference>
<protein>
    <submittedName>
        <fullName evidence="2">NAD(P)H-binding protein</fullName>
    </submittedName>
</protein>
<accession>A0A6N8KU00</accession>
<dbReference type="PANTHER" id="PTHR14097">
    <property type="entry name" value="OXIDOREDUCTASE HTATIP2"/>
    <property type="match status" value="1"/>
</dbReference>
<dbReference type="SMART" id="SM00859">
    <property type="entry name" value="Semialdhyde_dh"/>
    <property type="match status" value="1"/>
</dbReference>
<dbReference type="InterPro" id="IPR036291">
    <property type="entry name" value="NAD(P)-bd_dom_sf"/>
</dbReference>
<dbReference type="SUPFAM" id="SSF51735">
    <property type="entry name" value="NAD(P)-binding Rossmann-fold domains"/>
    <property type="match status" value="1"/>
</dbReference>
<dbReference type="Pfam" id="PF13460">
    <property type="entry name" value="NAD_binding_10"/>
    <property type="match status" value="1"/>
</dbReference>
<evidence type="ECO:0000313" key="2">
    <source>
        <dbReference type="EMBL" id="MVZ60930.1"/>
    </source>
</evidence>
<organism evidence="2 3">
    <name type="scientific">Sphingobacterium humi</name>
    <dbReference type="NCBI Taxonomy" id="1796905"/>
    <lineage>
        <taxon>Bacteria</taxon>
        <taxon>Pseudomonadati</taxon>
        <taxon>Bacteroidota</taxon>
        <taxon>Sphingobacteriia</taxon>
        <taxon>Sphingobacteriales</taxon>
        <taxon>Sphingobacteriaceae</taxon>
        <taxon>Sphingobacterium</taxon>
    </lineage>
</organism>
<sequence>MRLNVVVIGGTGATGRELVRQLLAHPQVETVSVLVRRPYFEAHPKLIEVQVDFDRLIDYSAHIKGDIAYSTLGTTIKDAGSKTEQWRIDHDIPLTFAAIAKEHGIPSFVLLSAAGADTDSRIFYSQMKGQLEKDIIALEFPNLSILQPGIIDRPGTERRGEKIALKTIRFINAMGALKGLAPIRTADLAKAMVDVSIPMLKSGKQVYTSKQLLRGVLNA</sequence>
<name>A0A6N8KU00_9SPHI</name>
<keyword evidence="3" id="KW-1185">Reference proteome</keyword>
<evidence type="ECO:0000313" key="3">
    <source>
        <dbReference type="Proteomes" id="UP000435036"/>
    </source>
</evidence>
<dbReference type="GO" id="GO:0051287">
    <property type="term" value="F:NAD binding"/>
    <property type="evidence" value="ECO:0007669"/>
    <property type="project" value="InterPro"/>
</dbReference>
<dbReference type="InterPro" id="IPR000534">
    <property type="entry name" value="Semialdehyde_DH_NAD-bd"/>
</dbReference>
<dbReference type="OrthoDB" id="9798632at2"/>